<keyword evidence="1" id="KW-0597">Phosphoprotein</keyword>
<feature type="domain" description="Response regulatory" evidence="2">
    <location>
        <begin position="2"/>
        <end position="115"/>
    </location>
</feature>
<dbReference type="Gene3D" id="2.40.50.1020">
    <property type="entry name" value="LytTr DNA-binding domain"/>
    <property type="match status" value="1"/>
</dbReference>
<proteinExistence type="predicted"/>
<dbReference type="InterPro" id="IPR046947">
    <property type="entry name" value="LytR-like"/>
</dbReference>
<feature type="domain" description="HTH LytTR-type" evidence="3">
    <location>
        <begin position="146"/>
        <end position="248"/>
    </location>
</feature>
<evidence type="ECO:0000313" key="5">
    <source>
        <dbReference type="Proteomes" id="UP000770785"/>
    </source>
</evidence>
<dbReference type="Proteomes" id="UP000770785">
    <property type="component" value="Unassembled WGS sequence"/>
</dbReference>
<dbReference type="Gene3D" id="3.40.50.2300">
    <property type="match status" value="1"/>
</dbReference>
<dbReference type="PANTHER" id="PTHR37299:SF1">
    <property type="entry name" value="STAGE 0 SPORULATION PROTEIN A HOMOLOG"/>
    <property type="match status" value="1"/>
</dbReference>
<name>A0ABX0XE78_9BACT</name>
<dbReference type="PROSITE" id="PS50930">
    <property type="entry name" value="HTH_LYTTR"/>
    <property type="match status" value="1"/>
</dbReference>
<dbReference type="InterPro" id="IPR011006">
    <property type="entry name" value="CheY-like_superfamily"/>
</dbReference>
<dbReference type="RefSeq" id="WP_168038892.1">
    <property type="nucleotide sequence ID" value="NZ_JAATJH010000005.1"/>
</dbReference>
<dbReference type="SMART" id="SM00448">
    <property type="entry name" value="REC"/>
    <property type="match status" value="1"/>
</dbReference>
<gene>
    <name evidence="4" type="ORF">GGR27_003143</name>
</gene>
<dbReference type="InterPro" id="IPR001789">
    <property type="entry name" value="Sig_transdc_resp-reg_receiver"/>
</dbReference>
<accession>A0ABX0XE78</accession>
<dbReference type="EMBL" id="JAATJH010000005">
    <property type="protein sequence ID" value="NJC27626.1"/>
    <property type="molecule type" value="Genomic_DNA"/>
</dbReference>
<dbReference type="SMART" id="SM00850">
    <property type="entry name" value="LytTR"/>
    <property type="match status" value="1"/>
</dbReference>
<evidence type="ECO:0000259" key="3">
    <source>
        <dbReference type="PROSITE" id="PS50930"/>
    </source>
</evidence>
<reference evidence="4 5" key="1">
    <citation type="submission" date="2020-03" db="EMBL/GenBank/DDBJ databases">
        <title>Genomic Encyclopedia of Type Strains, Phase IV (KMG-IV): sequencing the most valuable type-strain genomes for metagenomic binning, comparative biology and taxonomic classification.</title>
        <authorList>
            <person name="Goeker M."/>
        </authorList>
    </citation>
    <scope>NUCLEOTIDE SEQUENCE [LARGE SCALE GENOMIC DNA]</scope>
    <source>
        <strain evidence="4 5">DSM 105096</strain>
    </source>
</reference>
<protein>
    <submittedName>
        <fullName evidence="4">Two-component system LytT family response regulator</fullName>
    </submittedName>
</protein>
<dbReference type="InterPro" id="IPR007492">
    <property type="entry name" value="LytTR_DNA-bd_dom"/>
</dbReference>
<evidence type="ECO:0000259" key="2">
    <source>
        <dbReference type="PROSITE" id="PS50110"/>
    </source>
</evidence>
<dbReference type="Pfam" id="PF00072">
    <property type="entry name" value="Response_reg"/>
    <property type="match status" value="1"/>
</dbReference>
<dbReference type="SUPFAM" id="SSF52172">
    <property type="entry name" value="CheY-like"/>
    <property type="match status" value="1"/>
</dbReference>
<feature type="modified residue" description="4-aspartylphosphate" evidence="1">
    <location>
        <position position="54"/>
    </location>
</feature>
<keyword evidence="5" id="KW-1185">Reference proteome</keyword>
<comment type="caution">
    <text evidence="4">The sequence shown here is derived from an EMBL/GenBank/DDBJ whole genome shotgun (WGS) entry which is preliminary data.</text>
</comment>
<organism evidence="4 5">
    <name type="scientific">Neolewinella antarctica</name>
    <dbReference type="NCBI Taxonomy" id="442734"/>
    <lineage>
        <taxon>Bacteria</taxon>
        <taxon>Pseudomonadati</taxon>
        <taxon>Bacteroidota</taxon>
        <taxon>Saprospiria</taxon>
        <taxon>Saprospirales</taxon>
        <taxon>Lewinellaceae</taxon>
        <taxon>Neolewinella</taxon>
    </lineage>
</organism>
<evidence type="ECO:0000313" key="4">
    <source>
        <dbReference type="EMBL" id="NJC27626.1"/>
    </source>
</evidence>
<dbReference type="Pfam" id="PF04397">
    <property type="entry name" value="LytTR"/>
    <property type="match status" value="1"/>
</dbReference>
<evidence type="ECO:0000256" key="1">
    <source>
        <dbReference type="PROSITE-ProRule" id="PRU00169"/>
    </source>
</evidence>
<sequence length="249" mass="27708">MRAVAIDDDPRMHRLLGQMLKLTNAGVDLVATATSVAGGVAVIEREAPDLLFLDIELGDGTGFDLLEQIDAGRYLIIFISGHSQYGRLALTFEALDYLDKPLKSTDLAEALLKARRRFAQRNADERLKDLTVALQNFRNTQLPTRLTISNSEGIFFVPVADILRLSTSDGLVTVHCADGRKFHKTARLVTYEQQFSEYPHFMLVHKSNLVNLRRVKALVTGPYLIMEDGTEVVLTAQKARQVRGALEAL</sequence>
<dbReference type="PROSITE" id="PS50110">
    <property type="entry name" value="RESPONSE_REGULATORY"/>
    <property type="match status" value="1"/>
</dbReference>
<dbReference type="PANTHER" id="PTHR37299">
    <property type="entry name" value="TRANSCRIPTIONAL REGULATOR-RELATED"/>
    <property type="match status" value="1"/>
</dbReference>